<name>A0A7E5VI18_TRINI</name>
<evidence type="ECO:0000313" key="2">
    <source>
        <dbReference type="RefSeq" id="XP_026727963.1"/>
    </source>
</evidence>
<organism evidence="1 2">
    <name type="scientific">Trichoplusia ni</name>
    <name type="common">Cabbage looper</name>
    <dbReference type="NCBI Taxonomy" id="7111"/>
    <lineage>
        <taxon>Eukaryota</taxon>
        <taxon>Metazoa</taxon>
        <taxon>Ecdysozoa</taxon>
        <taxon>Arthropoda</taxon>
        <taxon>Hexapoda</taxon>
        <taxon>Insecta</taxon>
        <taxon>Pterygota</taxon>
        <taxon>Neoptera</taxon>
        <taxon>Endopterygota</taxon>
        <taxon>Lepidoptera</taxon>
        <taxon>Glossata</taxon>
        <taxon>Ditrysia</taxon>
        <taxon>Noctuoidea</taxon>
        <taxon>Noctuidae</taxon>
        <taxon>Plusiinae</taxon>
        <taxon>Trichoplusia</taxon>
    </lineage>
</organism>
<dbReference type="KEGG" id="tnl:113494038"/>
<sequence>MERVTAFLVIFSTNFAIQSFPIENGFSVKFNPISVKEDLKPKKFGALFAKVPQDFRAENEIRREVLTKSFFPQKSDAHAGFSNQVAKLLYPTRYVYDTNNSRSWTNHVHFLNLPILSQPYDDYKILVATAPPNIHVGDNKRTLVYVIFPEDSQSASVKTGFSNVPTVYFVNERNSKMDLEKKGPVDPIFIVDNNRTVTGLKSKEIAKFVRFRNKWTNRYDYKVAR</sequence>
<reference evidence="2" key="1">
    <citation type="submission" date="2025-08" db="UniProtKB">
        <authorList>
            <consortium name="RefSeq"/>
        </authorList>
    </citation>
    <scope>IDENTIFICATION</scope>
</reference>
<dbReference type="InParanoid" id="A0A7E5VI18"/>
<dbReference type="Proteomes" id="UP000322000">
    <property type="component" value="Chromosome 5"/>
</dbReference>
<dbReference type="OrthoDB" id="7390660at2759"/>
<protein>
    <submittedName>
        <fullName evidence="2">Uncharacterized protein LOC113494038</fullName>
    </submittedName>
</protein>
<gene>
    <name evidence="2" type="primary">LOC113494038</name>
</gene>
<dbReference type="RefSeq" id="XP_026727963.1">
    <property type="nucleotide sequence ID" value="XM_026872162.1"/>
</dbReference>
<evidence type="ECO:0000313" key="1">
    <source>
        <dbReference type="Proteomes" id="UP000322000"/>
    </source>
</evidence>
<dbReference type="GeneID" id="113494038"/>
<accession>A0A7E5VI18</accession>
<proteinExistence type="predicted"/>
<keyword evidence="1" id="KW-1185">Reference proteome</keyword>
<dbReference type="AlphaFoldDB" id="A0A7E5VI18"/>